<feature type="transmembrane region" description="Helical" evidence="1">
    <location>
        <begin position="146"/>
        <end position="179"/>
    </location>
</feature>
<comment type="caution">
    <text evidence="2">The sequence shown here is derived from an EMBL/GenBank/DDBJ whole genome shotgun (WGS) entry which is preliminary data.</text>
</comment>
<feature type="transmembrane region" description="Helical" evidence="1">
    <location>
        <begin position="25"/>
        <end position="43"/>
    </location>
</feature>
<feature type="transmembrane region" description="Helical" evidence="1">
    <location>
        <begin position="477"/>
        <end position="503"/>
    </location>
</feature>
<keyword evidence="1" id="KW-0472">Membrane</keyword>
<proteinExistence type="predicted"/>
<protein>
    <submittedName>
        <fullName evidence="2">Uncharacterized protein</fullName>
    </submittedName>
</protein>
<evidence type="ECO:0000256" key="1">
    <source>
        <dbReference type="SAM" id="Phobius"/>
    </source>
</evidence>
<dbReference type="Pfam" id="PF16949">
    <property type="entry name" value="ABC_tran_2"/>
    <property type="match status" value="1"/>
</dbReference>
<dbReference type="InterPro" id="IPR031599">
    <property type="entry name" value="ABC_tran_2"/>
</dbReference>
<feature type="transmembrane region" description="Helical" evidence="1">
    <location>
        <begin position="523"/>
        <end position="541"/>
    </location>
</feature>
<dbReference type="STRING" id="1817863.A2Y62_17320"/>
<feature type="transmembrane region" description="Helical" evidence="1">
    <location>
        <begin position="260"/>
        <end position="280"/>
    </location>
</feature>
<feature type="transmembrane region" description="Helical" evidence="1">
    <location>
        <begin position="120"/>
        <end position="140"/>
    </location>
</feature>
<dbReference type="EMBL" id="MFGW01000180">
    <property type="protein sequence ID" value="OGF62406.1"/>
    <property type="molecule type" value="Genomic_DNA"/>
</dbReference>
<name>A0A1F5VG73_9BACT</name>
<sequence length="557" mass="63228">MFIRLYLTVAINYIKKGGSKTHSRLVFGVVGSAAFMAFAFWFFNKIFSYLAGLEQFPLFFIHGLVERFFSMVFLTVFSMIILSSLITSISTFFNSRELQLLYTLPIARWRIFTKKAIETVLYSSYLLILLAMPALVAYGRNFAFEIHVIIAAVVMFLIFVIGPCLIGTAITVILVAYLPIRRVHQFLTGLLAVVFIILVFLFRMMNPEKLINPVSTMDFILLLNSISEPAVKNYPHFWLAASITSLAKQDWGSFLRYDGYIVGFNLIGIVFLSIVLKTVYARSWNRSQSTLQGNIKPNKVSKIIWKLKWFKTSSRALLVKELVIFSRDPTQWSQIFLLIALIIVYIYNIKNIPVPVPSAQIIIAYINIALSGFVLAALGMRFVFPSISLERQASWILFTSPIDMKKYFQIKKVLYFFILFSTSQVIIWLSNYYLGASLKIMIISAAINFEFVIAILGLGLGLGAIFKDFTIDNPIKLASTFGGILFMVLSFGAIGFIILIEAYPVYLSFKEQLGYSVSAPSEWIFHCGALIFALLCYYIPLRIGMNYMEGHSFSVFD</sequence>
<organism evidence="2 3">
    <name type="scientific">Candidatus Fischerbacteria bacterium RBG_13_37_8</name>
    <dbReference type="NCBI Taxonomy" id="1817863"/>
    <lineage>
        <taxon>Bacteria</taxon>
        <taxon>Candidatus Fischeribacteriota</taxon>
    </lineage>
</organism>
<keyword evidence="1" id="KW-1133">Transmembrane helix</keyword>
<feature type="transmembrane region" description="Helical" evidence="1">
    <location>
        <begin position="186"/>
        <end position="205"/>
    </location>
</feature>
<feature type="transmembrane region" description="Helical" evidence="1">
    <location>
        <begin position="332"/>
        <end position="349"/>
    </location>
</feature>
<evidence type="ECO:0000313" key="2">
    <source>
        <dbReference type="EMBL" id="OGF62406.1"/>
    </source>
</evidence>
<dbReference type="Proteomes" id="UP000178943">
    <property type="component" value="Unassembled WGS sequence"/>
</dbReference>
<accession>A0A1F5VG73</accession>
<feature type="transmembrane region" description="Helical" evidence="1">
    <location>
        <begin position="440"/>
        <end position="465"/>
    </location>
</feature>
<feature type="transmembrane region" description="Helical" evidence="1">
    <location>
        <begin position="361"/>
        <end position="384"/>
    </location>
</feature>
<feature type="transmembrane region" description="Helical" evidence="1">
    <location>
        <begin position="413"/>
        <end position="434"/>
    </location>
</feature>
<feature type="transmembrane region" description="Helical" evidence="1">
    <location>
        <begin position="68"/>
        <end position="93"/>
    </location>
</feature>
<dbReference type="AlphaFoldDB" id="A0A1F5VG73"/>
<reference evidence="2 3" key="1">
    <citation type="journal article" date="2016" name="Nat. Commun.">
        <title>Thousands of microbial genomes shed light on interconnected biogeochemical processes in an aquifer system.</title>
        <authorList>
            <person name="Anantharaman K."/>
            <person name="Brown C.T."/>
            <person name="Hug L.A."/>
            <person name="Sharon I."/>
            <person name="Castelle C.J."/>
            <person name="Probst A.J."/>
            <person name="Thomas B.C."/>
            <person name="Singh A."/>
            <person name="Wilkins M.J."/>
            <person name="Karaoz U."/>
            <person name="Brodie E.L."/>
            <person name="Williams K.H."/>
            <person name="Hubbard S.S."/>
            <person name="Banfield J.F."/>
        </authorList>
    </citation>
    <scope>NUCLEOTIDE SEQUENCE [LARGE SCALE GENOMIC DNA]</scope>
</reference>
<keyword evidence="1" id="KW-0812">Transmembrane</keyword>
<evidence type="ECO:0000313" key="3">
    <source>
        <dbReference type="Proteomes" id="UP000178943"/>
    </source>
</evidence>
<gene>
    <name evidence="2" type="ORF">A2Y62_17320</name>
</gene>